<keyword evidence="1" id="KW-0732">Signal</keyword>
<dbReference type="Gene3D" id="3.40.50.1980">
    <property type="entry name" value="Nitrogenase molybdenum iron protein domain"/>
    <property type="match status" value="2"/>
</dbReference>
<protein>
    <submittedName>
        <fullName evidence="3">Helical backbone metal receptor</fullName>
    </submittedName>
</protein>
<dbReference type="PANTHER" id="PTHR30535">
    <property type="entry name" value="VITAMIN B12-BINDING PROTEIN"/>
    <property type="match status" value="1"/>
</dbReference>
<keyword evidence="3" id="KW-0675">Receptor</keyword>
<evidence type="ECO:0000256" key="1">
    <source>
        <dbReference type="ARBA" id="ARBA00022729"/>
    </source>
</evidence>
<organism evidence="3 4">
    <name type="scientific">Agaribacillus aureus</name>
    <dbReference type="NCBI Taxonomy" id="3051825"/>
    <lineage>
        <taxon>Bacteria</taxon>
        <taxon>Pseudomonadati</taxon>
        <taxon>Bacteroidota</taxon>
        <taxon>Cytophagia</taxon>
        <taxon>Cytophagales</taxon>
        <taxon>Splendidivirgaceae</taxon>
        <taxon>Agaribacillus</taxon>
    </lineage>
</organism>
<evidence type="ECO:0000313" key="3">
    <source>
        <dbReference type="EMBL" id="MDN5212466.1"/>
    </source>
</evidence>
<name>A0ABT8L7S3_9BACT</name>
<accession>A0ABT8L7S3</accession>
<dbReference type="InterPro" id="IPR054828">
    <property type="entry name" value="Vit_B12_bind_prot"/>
</dbReference>
<proteinExistence type="predicted"/>
<dbReference type="EMBL" id="JAUJEB010000001">
    <property type="protein sequence ID" value="MDN5212466.1"/>
    <property type="molecule type" value="Genomic_DNA"/>
</dbReference>
<dbReference type="RefSeq" id="WP_346757783.1">
    <property type="nucleotide sequence ID" value="NZ_JAUJEB010000001.1"/>
</dbReference>
<sequence length="264" mass="30374">MKDHRKSVTDQMGNKVDVPANPERIISLVPSQTELLFDLGLEKALVGVTKFCIHLNPQVREKIKIGGTKKFHFDRITQLAPDLIIGNKEENYREGIERLKRFYPVWMSDISNLEDNRMMITAVGQICNRPSQAHSITGRIDKLLHNFEPVTNKSVLYFIWRKPFMAVGGGTYIHEILNLCGFNNVMHKYTRYPELSADQIKAYNPEVILLSSEPYPFKAQHIAEFESLCPNAKILLVDGEMFSWFGSRLIKALPYFQQLKPLLH</sequence>
<evidence type="ECO:0000313" key="4">
    <source>
        <dbReference type="Proteomes" id="UP001172083"/>
    </source>
</evidence>
<feature type="domain" description="Fe/B12 periplasmic-binding" evidence="2">
    <location>
        <begin position="24"/>
        <end position="264"/>
    </location>
</feature>
<reference evidence="3" key="1">
    <citation type="submission" date="2023-06" db="EMBL/GenBank/DDBJ databases">
        <title>Genomic of Agaribacillus aureum.</title>
        <authorList>
            <person name="Wang G."/>
        </authorList>
    </citation>
    <scope>NUCLEOTIDE SEQUENCE</scope>
    <source>
        <strain evidence="3">BMA12</strain>
    </source>
</reference>
<dbReference type="PROSITE" id="PS50983">
    <property type="entry name" value="FE_B12_PBP"/>
    <property type="match status" value="1"/>
</dbReference>
<dbReference type="Pfam" id="PF01497">
    <property type="entry name" value="Peripla_BP_2"/>
    <property type="match status" value="1"/>
</dbReference>
<evidence type="ECO:0000259" key="2">
    <source>
        <dbReference type="PROSITE" id="PS50983"/>
    </source>
</evidence>
<dbReference type="InterPro" id="IPR050902">
    <property type="entry name" value="ABC_Transporter_SBP"/>
</dbReference>
<keyword evidence="4" id="KW-1185">Reference proteome</keyword>
<comment type="caution">
    <text evidence="3">The sequence shown here is derived from an EMBL/GenBank/DDBJ whole genome shotgun (WGS) entry which is preliminary data.</text>
</comment>
<dbReference type="InterPro" id="IPR002491">
    <property type="entry name" value="ABC_transptr_periplasmic_BD"/>
</dbReference>
<dbReference type="Proteomes" id="UP001172083">
    <property type="component" value="Unassembled WGS sequence"/>
</dbReference>
<dbReference type="SUPFAM" id="SSF53807">
    <property type="entry name" value="Helical backbone' metal receptor"/>
    <property type="match status" value="1"/>
</dbReference>
<gene>
    <name evidence="3" type="ORF">QQ020_10435</name>
</gene>
<dbReference type="PANTHER" id="PTHR30535:SF35">
    <property type="entry name" value="PERIPLASMIC BINDING PROTEIN"/>
    <property type="match status" value="1"/>
</dbReference>
<dbReference type="NCBIfam" id="NF038402">
    <property type="entry name" value="TroA_like"/>
    <property type="match status" value="1"/>
</dbReference>